<evidence type="ECO:0000313" key="2">
    <source>
        <dbReference type="Proteomes" id="UP000585614"/>
    </source>
</evidence>
<proteinExistence type="predicted"/>
<comment type="caution">
    <text evidence="1">The sequence shown here is derived from an EMBL/GenBank/DDBJ whole genome shotgun (WGS) entry which is preliminary data.</text>
</comment>
<gene>
    <name evidence="1" type="ORF">mRhiFer1_006292</name>
</gene>
<organism evidence="1 2">
    <name type="scientific">Rhinolophus ferrumequinum</name>
    <name type="common">Greater horseshoe bat</name>
    <dbReference type="NCBI Taxonomy" id="59479"/>
    <lineage>
        <taxon>Eukaryota</taxon>
        <taxon>Metazoa</taxon>
        <taxon>Chordata</taxon>
        <taxon>Craniata</taxon>
        <taxon>Vertebrata</taxon>
        <taxon>Euteleostomi</taxon>
        <taxon>Mammalia</taxon>
        <taxon>Eutheria</taxon>
        <taxon>Laurasiatheria</taxon>
        <taxon>Chiroptera</taxon>
        <taxon>Yinpterochiroptera</taxon>
        <taxon>Rhinolophoidea</taxon>
        <taxon>Rhinolophidae</taxon>
        <taxon>Rhinolophinae</taxon>
        <taxon>Rhinolophus</taxon>
    </lineage>
</organism>
<evidence type="ECO:0000313" key="1">
    <source>
        <dbReference type="EMBL" id="KAF6351397.1"/>
    </source>
</evidence>
<accession>A0A7J7XNW8</accession>
<reference evidence="1 2" key="1">
    <citation type="journal article" date="2020" name="Nature">
        <title>Six reference-quality genomes reveal evolution of bat adaptations.</title>
        <authorList>
            <person name="Jebb D."/>
            <person name="Huang Z."/>
            <person name="Pippel M."/>
            <person name="Hughes G.M."/>
            <person name="Lavrichenko K."/>
            <person name="Devanna P."/>
            <person name="Winkler S."/>
            <person name="Jermiin L.S."/>
            <person name="Skirmuntt E.C."/>
            <person name="Katzourakis A."/>
            <person name="Burkitt-Gray L."/>
            <person name="Ray D.A."/>
            <person name="Sullivan K.A.M."/>
            <person name="Roscito J.G."/>
            <person name="Kirilenko B.M."/>
            <person name="Davalos L.M."/>
            <person name="Corthals A.P."/>
            <person name="Power M.L."/>
            <person name="Jones G."/>
            <person name="Ransome R.D."/>
            <person name="Dechmann D.K.N."/>
            <person name="Locatelli A.G."/>
            <person name="Puechmaille S.J."/>
            <person name="Fedrigo O."/>
            <person name="Jarvis E.D."/>
            <person name="Hiller M."/>
            <person name="Vernes S.C."/>
            <person name="Myers E.W."/>
            <person name="Teeling E.C."/>
        </authorList>
    </citation>
    <scope>NUCLEOTIDE SEQUENCE [LARGE SCALE GENOMIC DNA]</scope>
    <source>
        <strain evidence="1">MRhiFer1</strain>
        <tissue evidence="1">Lung</tissue>
    </source>
</reference>
<dbReference type="EMBL" id="JACAGC010000008">
    <property type="protein sequence ID" value="KAF6351397.1"/>
    <property type="molecule type" value="Genomic_DNA"/>
</dbReference>
<protein>
    <submittedName>
        <fullName evidence="1">HECT and RLD domain containing E3 ubiquitin protein ligase family member 1</fullName>
    </submittedName>
</protein>
<name>A0A7J7XNW8_RHIFE</name>
<sequence>MLEVDEDEKLTGEEEFELLAGPLGLNDRRIVPEPVQFPDSDPLGASVAMVTATNSMEETLMQIGCHGSVEKSSSGRITLGEQAAALANPHDRVVALRRVTAAAQVLLARTMVMRALSLLSVR</sequence>
<dbReference type="AlphaFoldDB" id="A0A7J7XNW8"/>
<dbReference type="Proteomes" id="UP000585614">
    <property type="component" value="Unassembled WGS sequence"/>
</dbReference>